<dbReference type="AlphaFoldDB" id="A0AA91PYC8"/>
<comment type="caution">
    <text evidence="15">The sequence shown here is derived from an EMBL/GenBank/DDBJ whole genome shotgun (WGS) entry which is preliminary data.</text>
</comment>
<evidence type="ECO:0000256" key="5">
    <source>
        <dbReference type="ARBA" id="ARBA00022692"/>
    </source>
</evidence>
<comment type="similarity">
    <text evidence="2 13">Belongs to the KAR5 family.</text>
</comment>
<dbReference type="InterPro" id="IPR007292">
    <property type="entry name" value="Nuclear_fusion_Kar5"/>
</dbReference>
<feature type="transmembrane region" description="Helical" evidence="13">
    <location>
        <begin position="413"/>
        <end position="432"/>
    </location>
</feature>
<evidence type="ECO:0000256" key="11">
    <source>
        <dbReference type="ARBA" id="ARBA00023242"/>
    </source>
</evidence>
<feature type="chain" id="PRO_5041687598" description="Nuclear fusion protein KAR5" evidence="14">
    <location>
        <begin position="19"/>
        <end position="465"/>
    </location>
</feature>
<comment type="function">
    <text evidence="1 13">Required for nuclear membrane fusion during karyogamy.</text>
</comment>
<evidence type="ECO:0000256" key="3">
    <source>
        <dbReference type="ARBA" id="ARBA00021601"/>
    </source>
</evidence>
<keyword evidence="6 13" id="KW-0732">Signal</keyword>
<keyword evidence="8 13" id="KW-1133">Transmembrane helix</keyword>
<dbReference type="PANTHER" id="PTHR28012">
    <property type="entry name" value="NUCLEAR FUSION PROTEIN KAR5"/>
    <property type="match status" value="1"/>
</dbReference>
<protein>
    <recommendedName>
        <fullName evidence="3">Nuclear fusion protein KAR5</fullName>
    </recommendedName>
    <alternativeName>
        <fullName evidence="12">Karyogamy protein 5</fullName>
    </alternativeName>
</protein>
<dbReference type="GO" id="GO:0000742">
    <property type="term" value="P:karyogamy involved in conjugation with cellular fusion"/>
    <property type="evidence" value="ECO:0007669"/>
    <property type="project" value="UniProtKB-UniRule"/>
</dbReference>
<evidence type="ECO:0000256" key="10">
    <source>
        <dbReference type="ARBA" id="ARBA00023180"/>
    </source>
</evidence>
<evidence type="ECO:0000256" key="7">
    <source>
        <dbReference type="ARBA" id="ARBA00022824"/>
    </source>
</evidence>
<evidence type="ECO:0000256" key="1">
    <source>
        <dbReference type="ARBA" id="ARBA00003389"/>
    </source>
</evidence>
<evidence type="ECO:0000256" key="9">
    <source>
        <dbReference type="ARBA" id="ARBA00023136"/>
    </source>
</evidence>
<dbReference type="Proteomes" id="UP000195602">
    <property type="component" value="Unassembled WGS sequence"/>
</dbReference>
<dbReference type="Pfam" id="PF04163">
    <property type="entry name" value="Tht1"/>
    <property type="match status" value="1"/>
</dbReference>
<keyword evidence="5 13" id="KW-0812">Transmembrane</keyword>
<keyword evidence="9 13" id="KW-0472">Membrane</keyword>
<name>A0AA91PYC8_CLALS</name>
<dbReference type="GO" id="GO:0005789">
    <property type="term" value="C:endoplasmic reticulum membrane"/>
    <property type="evidence" value="ECO:0007669"/>
    <property type="project" value="UniProtKB-SubCell"/>
</dbReference>
<dbReference type="GO" id="GO:0048288">
    <property type="term" value="P:nuclear membrane fusion involved in karyogamy"/>
    <property type="evidence" value="ECO:0007669"/>
    <property type="project" value="UniProtKB-UniRule"/>
</dbReference>
<dbReference type="KEGG" id="clus:A9F13_11g01441"/>
<sequence>MRFILFTCGVLAIDLAFGELGLQSIDTQFQELQSIHKSPCTQAALREFIQECTAKGADSVDVDIRISSAVKLSICELEETEVDYPDCCKSLTSIGDFKRCIQEFRKNSQLWTTYSGNYRKLRTICFEEAFPFMKDHVVDLFYNITKVYSGFFNETVKASQTAESFRGTIEKRFEDLIDLMTQLLHSRQHQEEEMQQDFEIFEASMVTAYSKAKSDIVDISAGIYNNINGISNELRHVNALVTDTISRFNDMNNEFNEQGNIFGERHKEITSNAVNDILKMKNFLEEGMKTSVLMKDSLENNYHMSNQVNAGLQTFDFNMKEWLTNIDITAVAAFDDFSNHVVSKADDFAKAVDTRLQTVIERTDTLHHQLQSRLKNVTNTVIDMENQLSRITIPSFFSGVSVAFQGYVTNTILAFRLMGLMALILLLFVSILKRNIHKLINVLYSMTPGIATALLLRILISHYWV</sequence>
<evidence type="ECO:0000256" key="6">
    <source>
        <dbReference type="ARBA" id="ARBA00022729"/>
    </source>
</evidence>
<comment type="subcellular location">
    <subcellularLocation>
        <location evidence="13">Endoplasmic reticulum membrane</location>
    </subcellularLocation>
    <subcellularLocation>
        <location evidence="13">Nucleus membrane</location>
    </subcellularLocation>
</comment>
<feature type="transmembrane region" description="Helical" evidence="13">
    <location>
        <begin position="439"/>
        <end position="460"/>
    </location>
</feature>
<accession>A0AA91PYC8</accession>
<keyword evidence="7 13" id="KW-0256">Endoplasmic reticulum</keyword>
<evidence type="ECO:0000313" key="15">
    <source>
        <dbReference type="EMBL" id="OVF07799.1"/>
    </source>
</evidence>
<evidence type="ECO:0000256" key="14">
    <source>
        <dbReference type="SAM" id="SignalP"/>
    </source>
</evidence>
<keyword evidence="11 13" id="KW-0539">Nucleus</keyword>
<dbReference type="PANTHER" id="PTHR28012:SF1">
    <property type="entry name" value="NUCLEAR FUSION PROTEIN KAR5"/>
    <property type="match status" value="1"/>
</dbReference>
<evidence type="ECO:0000256" key="4">
    <source>
        <dbReference type="ARBA" id="ARBA00022459"/>
    </source>
</evidence>
<organism evidence="15 16">
    <name type="scientific">Clavispora lusitaniae</name>
    <name type="common">Candida lusitaniae</name>
    <dbReference type="NCBI Taxonomy" id="36911"/>
    <lineage>
        <taxon>Eukaryota</taxon>
        <taxon>Fungi</taxon>
        <taxon>Dikarya</taxon>
        <taxon>Ascomycota</taxon>
        <taxon>Saccharomycotina</taxon>
        <taxon>Pichiomycetes</taxon>
        <taxon>Metschnikowiaceae</taxon>
        <taxon>Clavispora</taxon>
    </lineage>
</organism>
<proteinExistence type="inferred from homology"/>
<evidence type="ECO:0000313" key="16">
    <source>
        <dbReference type="Proteomes" id="UP000195602"/>
    </source>
</evidence>
<evidence type="ECO:0000256" key="2">
    <source>
        <dbReference type="ARBA" id="ARBA00010473"/>
    </source>
</evidence>
<dbReference type="GO" id="GO:0031965">
    <property type="term" value="C:nuclear membrane"/>
    <property type="evidence" value="ECO:0007669"/>
    <property type="project" value="UniProtKB-SubCell"/>
</dbReference>
<dbReference type="EMBL" id="LYUB02000011">
    <property type="protein sequence ID" value="OVF07799.1"/>
    <property type="molecule type" value="Genomic_DNA"/>
</dbReference>
<keyword evidence="10" id="KW-0325">Glycoprotein</keyword>
<feature type="signal peptide" evidence="14">
    <location>
        <begin position="1"/>
        <end position="18"/>
    </location>
</feature>
<gene>
    <name evidence="15" type="ORF">A9F13_11g01441</name>
</gene>
<evidence type="ECO:0000256" key="13">
    <source>
        <dbReference type="RuleBase" id="RU368082"/>
    </source>
</evidence>
<keyword evidence="4 13" id="KW-0415">Karyogamy</keyword>
<evidence type="ECO:0000256" key="12">
    <source>
        <dbReference type="ARBA" id="ARBA00031468"/>
    </source>
</evidence>
<evidence type="ECO:0000256" key="8">
    <source>
        <dbReference type="ARBA" id="ARBA00022989"/>
    </source>
</evidence>
<reference evidence="15 16" key="1">
    <citation type="submission" date="2017-04" db="EMBL/GenBank/DDBJ databases">
        <title>Draft genome of the yeast Clavispora lusitaniae type strain CBS 6936.</title>
        <authorList>
            <person name="Durrens P."/>
            <person name="Klopp C."/>
            <person name="Biteau N."/>
            <person name="Fitton-Ouhabi V."/>
            <person name="Dementhon K."/>
            <person name="Accoceberry I."/>
            <person name="Sherman D.J."/>
            <person name="Noel T."/>
        </authorList>
    </citation>
    <scope>NUCLEOTIDE SEQUENCE [LARGE SCALE GENOMIC DNA]</scope>
    <source>
        <strain evidence="15 16">CBS 6936</strain>
    </source>
</reference>